<evidence type="ECO:0000313" key="11">
    <source>
        <dbReference type="Proteomes" id="UP000054564"/>
    </source>
</evidence>
<dbReference type="CDD" id="cd00917">
    <property type="entry name" value="PG-PI_TP"/>
    <property type="match status" value="1"/>
</dbReference>
<dbReference type="GO" id="GO:0032366">
    <property type="term" value="P:intracellular sterol transport"/>
    <property type="evidence" value="ECO:0007669"/>
    <property type="project" value="InterPro"/>
</dbReference>
<accession>A0A0L0UVA3</accession>
<comment type="caution">
    <text evidence="10">The sequence shown here is derived from an EMBL/GenBank/DDBJ whole genome shotgun (WGS) entry which is preliminary data.</text>
</comment>
<comment type="function">
    <text evidence="1">Catalyzes the intermembrane transfer of phosphatidylglycerol and phosphatidylinositol.</text>
</comment>
<dbReference type="EMBL" id="AJIL01000242">
    <property type="protein sequence ID" value="KNE90694.1"/>
    <property type="molecule type" value="Genomic_DNA"/>
</dbReference>
<dbReference type="Gene3D" id="2.70.220.10">
    <property type="entry name" value="Ganglioside GM2 activator"/>
    <property type="match status" value="1"/>
</dbReference>
<feature type="signal peptide" evidence="8">
    <location>
        <begin position="1"/>
        <end position="30"/>
    </location>
</feature>
<organism evidence="10 11">
    <name type="scientific">Puccinia striiformis f. sp. tritici PST-78</name>
    <dbReference type="NCBI Taxonomy" id="1165861"/>
    <lineage>
        <taxon>Eukaryota</taxon>
        <taxon>Fungi</taxon>
        <taxon>Dikarya</taxon>
        <taxon>Basidiomycota</taxon>
        <taxon>Pucciniomycotina</taxon>
        <taxon>Pucciniomycetes</taxon>
        <taxon>Pucciniales</taxon>
        <taxon>Pucciniaceae</taxon>
        <taxon>Puccinia</taxon>
    </lineage>
</organism>
<keyword evidence="5" id="KW-0813">Transport</keyword>
<dbReference type="InterPro" id="IPR036846">
    <property type="entry name" value="GM2-AP_sf"/>
</dbReference>
<keyword evidence="6 8" id="KW-0732">Signal</keyword>
<evidence type="ECO:0000313" key="10">
    <source>
        <dbReference type="EMBL" id="KNE90694.1"/>
    </source>
</evidence>
<protein>
    <recommendedName>
        <fullName evidence="4">Phosphatidylglycerol/phosphatidylinositol transfer protein</fullName>
    </recommendedName>
</protein>
<dbReference type="InterPro" id="IPR003172">
    <property type="entry name" value="ML_dom"/>
</dbReference>
<dbReference type="InterPro" id="IPR039670">
    <property type="entry name" value="NPC2-like"/>
</dbReference>
<dbReference type="GO" id="GO:0032934">
    <property type="term" value="F:sterol binding"/>
    <property type="evidence" value="ECO:0007669"/>
    <property type="project" value="InterPro"/>
</dbReference>
<keyword evidence="11" id="KW-1185">Reference proteome</keyword>
<comment type="subunit">
    <text evidence="3">Monomer.</text>
</comment>
<evidence type="ECO:0000256" key="5">
    <source>
        <dbReference type="ARBA" id="ARBA00022448"/>
    </source>
</evidence>
<feature type="domain" description="MD-2-related lipid-recognition" evidence="9">
    <location>
        <begin position="82"/>
        <end position="204"/>
    </location>
</feature>
<dbReference type="Proteomes" id="UP000054564">
    <property type="component" value="Unassembled WGS sequence"/>
</dbReference>
<dbReference type="InterPro" id="IPR033917">
    <property type="entry name" value="ML_PG-PI_TP"/>
</dbReference>
<dbReference type="PANTHER" id="PTHR11306">
    <property type="entry name" value="NIEMANN PICK TYPE C2 PROTEIN NPC2-RELATED"/>
    <property type="match status" value="1"/>
</dbReference>
<dbReference type="InterPro" id="IPR014756">
    <property type="entry name" value="Ig_E-set"/>
</dbReference>
<gene>
    <name evidence="10" type="ORF">PSTG_15874</name>
</gene>
<evidence type="ECO:0000256" key="6">
    <source>
        <dbReference type="ARBA" id="ARBA00022729"/>
    </source>
</evidence>
<evidence type="ECO:0000256" key="3">
    <source>
        <dbReference type="ARBA" id="ARBA00011245"/>
    </source>
</evidence>
<evidence type="ECO:0000259" key="9">
    <source>
        <dbReference type="SMART" id="SM00737"/>
    </source>
</evidence>
<dbReference type="AlphaFoldDB" id="A0A0L0UVA3"/>
<feature type="chain" id="PRO_5005549094" description="Phosphatidylglycerol/phosphatidylinositol transfer protein" evidence="8">
    <location>
        <begin position="31"/>
        <end position="210"/>
    </location>
</feature>
<comment type="similarity">
    <text evidence="2">Belongs to the NPC2 family.</text>
</comment>
<dbReference type="SMART" id="SM00737">
    <property type="entry name" value="ML"/>
    <property type="match status" value="1"/>
</dbReference>
<evidence type="ECO:0000256" key="8">
    <source>
        <dbReference type="SAM" id="SignalP"/>
    </source>
</evidence>
<dbReference type="Pfam" id="PF02221">
    <property type="entry name" value="E1_DerP2_DerF2"/>
    <property type="match status" value="1"/>
</dbReference>
<keyword evidence="7" id="KW-0445">Lipid transport</keyword>
<proteinExistence type="inferred from homology"/>
<name>A0A0L0UVA3_9BASI</name>
<evidence type="ECO:0000256" key="2">
    <source>
        <dbReference type="ARBA" id="ARBA00006370"/>
    </source>
</evidence>
<evidence type="ECO:0000256" key="4">
    <source>
        <dbReference type="ARBA" id="ARBA00016056"/>
    </source>
</evidence>
<evidence type="ECO:0000256" key="7">
    <source>
        <dbReference type="ARBA" id="ARBA00023055"/>
    </source>
</evidence>
<sequence length="210" mass="23390">MFTSITLNKRIISLLFFLVINLILQPPSLTVQGSRWTSKSKLYMQSDSDSVLDLSNRFMHNFNPDNTDDGADKPITQGNFVFQDCGLDTDPLTISSIKIDPSPPKAGQNLTVRATGTIRRLIEDGAYAVVTVNVGLVRLLQKTFDVCEELRKADVSLQCPMEPGDFDIAYEITLPKEIPPVTYRIDALAYTTDDDDMACANFSVDFSRKP</sequence>
<dbReference type="PANTHER" id="PTHR11306:SF0">
    <property type="entry name" value="PHOSPHATIDYLGLYCEROL_PHOSPHATIDYLINOSITOL TRANSFER PROTEIN"/>
    <property type="match status" value="1"/>
</dbReference>
<dbReference type="SUPFAM" id="SSF81296">
    <property type="entry name" value="E set domains"/>
    <property type="match status" value="1"/>
</dbReference>
<reference evidence="11" key="1">
    <citation type="submission" date="2014-03" db="EMBL/GenBank/DDBJ databases">
        <title>The Genome Sequence of Puccinia striiformis f. sp. tritici PST-78.</title>
        <authorList>
            <consortium name="The Broad Institute Genome Sequencing Platform"/>
            <person name="Cuomo C."/>
            <person name="Hulbert S."/>
            <person name="Chen X."/>
            <person name="Walker B."/>
            <person name="Young S.K."/>
            <person name="Zeng Q."/>
            <person name="Gargeya S."/>
            <person name="Fitzgerald M."/>
            <person name="Haas B."/>
            <person name="Abouelleil A."/>
            <person name="Alvarado L."/>
            <person name="Arachchi H.M."/>
            <person name="Berlin A.M."/>
            <person name="Chapman S.B."/>
            <person name="Goldberg J."/>
            <person name="Griggs A."/>
            <person name="Gujja S."/>
            <person name="Hansen M."/>
            <person name="Howarth C."/>
            <person name="Imamovic A."/>
            <person name="Larimer J."/>
            <person name="McCowan C."/>
            <person name="Montmayeur A."/>
            <person name="Murphy C."/>
            <person name="Neiman D."/>
            <person name="Pearson M."/>
            <person name="Priest M."/>
            <person name="Roberts A."/>
            <person name="Saif S."/>
            <person name="Shea T."/>
            <person name="Sisk P."/>
            <person name="Sykes S."/>
            <person name="Wortman J."/>
            <person name="Nusbaum C."/>
            <person name="Birren B."/>
        </authorList>
    </citation>
    <scope>NUCLEOTIDE SEQUENCE [LARGE SCALE GENOMIC DNA]</scope>
    <source>
        <strain evidence="11">race PST-78</strain>
    </source>
</reference>
<evidence type="ECO:0000256" key="1">
    <source>
        <dbReference type="ARBA" id="ARBA00002053"/>
    </source>
</evidence>